<protein>
    <submittedName>
        <fullName evidence="3">Uncharacterized protein</fullName>
    </submittedName>
</protein>
<dbReference type="EMBL" id="HBGT01013915">
    <property type="protein sequence ID" value="CAD9411180.1"/>
    <property type="molecule type" value="Transcribed_RNA"/>
</dbReference>
<evidence type="ECO:0000313" key="3">
    <source>
        <dbReference type="EMBL" id="CAD9411180.1"/>
    </source>
</evidence>
<keyword evidence="2" id="KW-0812">Transmembrane</keyword>
<feature type="transmembrane region" description="Helical" evidence="2">
    <location>
        <begin position="63"/>
        <end position="83"/>
    </location>
</feature>
<keyword evidence="2" id="KW-0472">Membrane</keyword>
<name>A0A7S2C000_9STRA</name>
<feature type="region of interest" description="Disordered" evidence="1">
    <location>
        <begin position="129"/>
        <end position="151"/>
    </location>
</feature>
<evidence type="ECO:0000256" key="1">
    <source>
        <dbReference type="SAM" id="MobiDB-lite"/>
    </source>
</evidence>
<sequence>MGECVRWTAAEAMTEAHVVWPNEVGGGRTGDACPCPDLQVSPSYARAENTAGTAASHRRWPSVYAVLATGLLILVSSSGWISYSNRLHAYDTGRDAMGGHHNGNPASKVGFDKYRTAYKLGHSVVNFDDDDEQTKHQNMPLRNTADDDWRD</sequence>
<reference evidence="3" key="1">
    <citation type="submission" date="2021-01" db="EMBL/GenBank/DDBJ databases">
        <authorList>
            <person name="Corre E."/>
            <person name="Pelletier E."/>
            <person name="Niang G."/>
            <person name="Scheremetjew M."/>
            <person name="Finn R."/>
            <person name="Kale V."/>
            <person name="Holt S."/>
            <person name="Cochrane G."/>
            <person name="Meng A."/>
            <person name="Brown T."/>
            <person name="Cohen L."/>
        </authorList>
    </citation>
    <scope>NUCLEOTIDE SEQUENCE</scope>
    <source>
        <strain evidence="3">RCC1693</strain>
    </source>
</reference>
<accession>A0A7S2C000</accession>
<organism evidence="3">
    <name type="scientific">Florenciella parvula</name>
    <dbReference type="NCBI Taxonomy" id="236787"/>
    <lineage>
        <taxon>Eukaryota</taxon>
        <taxon>Sar</taxon>
        <taxon>Stramenopiles</taxon>
        <taxon>Ochrophyta</taxon>
        <taxon>Dictyochophyceae</taxon>
        <taxon>Florenciellales</taxon>
        <taxon>Florenciella</taxon>
    </lineage>
</organism>
<dbReference type="AlphaFoldDB" id="A0A7S2C000"/>
<gene>
    <name evidence="3" type="ORF">FPAR1323_LOCUS7462</name>
</gene>
<proteinExistence type="predicted"/>
<keyword evidence="2" id="KW-1133">Transmembrane helix</keyword>
<evidence type="ECO:0000256" key="2">
    <source>
        <dbReference type="SAM" id="Phobius"/>
    </source>
</evidence>